<dbReference type="Gene3D" id="3.40.640.10">
    <property type="entry name" value="Type I PLP-dependent aspartate aminotransferase-like (Major domain)"/>
    <property type="match status" value="1"/>
</dbReference>
<dbReference type="CDD" id="cd00609">
    <property type="entry name" value="AAT_like"/>
    <property type="match status" value="1"/>
</dbReference>
<dbReference type="InterPro" id="IPR036388">
    <property type="entry name" value="WH-like_DNA-bd_sf"/>
</dbReference>
<keyword evidence="5" id="KW-0804">Transcription</keyword>
<dbReference type="SUPFAM" id="SSF46785">
    <property type="entry name" value="Winged helix' DNA-binding domain"/>
    <property type="match status" value="1"/>
</dbReference>
<evidence type="ECO:0000256" key="2">
    <source>
        <dbReference type="ARBA" id="ARBA00022898"/>
    </source>
</evidence>
<keyword evidence="2" id="KW-0663">Pyridoxal phosphate</keyword>
<dbReference type="PROSITE" id="PS50949">
    <property type="entry name" value="HTH_GNTR"/>
    <property type="match status" value="1"/>
</dbReference>
<comment type="caution">
    <text evidence="7">The sequence shown here is derived from an EMBL/GenBank/DDBJ whole genome shotgun (WGS) entry which is preliminary data.</text>
</comment>
<dbReference type="PANTHER" id="PTHR46577">
    <property type="entry name" value="HTH-TYPE TRANSCRIPTIONAL REGULATORY PROTEIN GABR"/>
    <property type="match status" value="1"/>
</dbReference>
<dbReference type="OrthoDB" id="9794015at2"/>
<evidence type="ECO:0000256" key="3">
    <source>
        <dbReference type="ARBA" id="ARBA00023015"/>
    </source>
</evidence>
<keyword evidence="3" id="KW-0805">Transcription regulation</keyword>
<dbReference type="InterPro" id="IPR036390">
    <property type="entry name" value="WH_DNA-bd_sf"/>
</dbReference>
<protein>
    <submittedName>
        <fullName evidence="7">Transcriptional regulator</fullName>
    </submittedName>
</protein>
<evidence type="ECO:0000256" key="5">
    <source>
        <dbReference type="ARBA" id="ARBA00023163"/>
    </source>
</evidence>
<keyword evidence="8" id="KW-1185">Reference proteome</keyword>
<dbReference type="PANTHER" id="PTHR46577:SF1">
    <property type="entry name" value="HTH-TYPE TRANSCRIPTIONAL REGULATORY PROTEIN GABR"/>
    <property type="match status" value="1"/>
</dbReference>
<evidence type="ECO:0000256" key="4">
    <source>
        <dbReference type="ARBA" id="ARBA00023125"/>
    </source>
</evidence>
<accession>A0A916TMQ8</accession>
<dbReference type="GO" id="GO:0003700">
    <property type="term" value="F:DNA-binding transcription factor activity"/>
    <property type="evidence" value="ECO:0007669"/>
    <property type="project" value="InterPro"/>
</dbReference>
<gene>
    <name evidence="7" type="ORF">GCM10011316_22590</name>
</gene>
<dbReference type="GO" id="GO:0003677">
    <property type="term" value="F:DNA binding"/>
    <property type="evidence" value="ECO:0007669"/>
    <property type="project" value="UniProtKB-KW"/>
</dbReference>
<dbReference type="EMBL" id="BMFA01000006">
    <property type="protein sequence ID" value="GGB49958.1"/>
    <property type="molecule type" value="Genomic_DNA"/>
</dbReference>
<name>A0A916TMQ8_9HYPH</name>
<reference evidence="7" key="1">
    <citation type="journal article" date="2014" name="Int. J. Syst. Evol. Microbiol.">
        <title>Complete genome sequence of Corynebacterium casei LMG S-19264T (=DSM 44701T), isolated from a smear-ripened cheese.</title>
        <authorList>
            <consortium name="US DOE Joint Genome Institute (JGI-PGF)"/>
            <person name="Walter F."/>
            <person name="Albersmeier A."/>
            <person name="Kalinowski J."/>
            <person name="Ruckert C."/>
        </authorList>
    </citation>
    <scope>NUCLEOTIDE SEQUENCE</scope>
    <source>
        <strain evidence="7">CGMCC 1.12426</strain>
    </source>
</reference>
<dbReference type="InterPro" id="IPR004839">
    <property type="entry name" value="Aminotransferase_I/II_large"/>
</dbReference>
<dbReference type="AlphaFoldDB" id="A0A916TMQ8"/>
<comment type="similarity">
    <text evidence="1">In the C-terminal section; belongs to the class-I pyridoxal-phosphate-dependent aminotransferase family.</text>
</comment>
<dbReference type="InterPro" id="IPR015424">
    <property type="entry name" value="PyrdxlP-dep_Trfase"/>
</dbReference>
<reference evidence="7" key="2">
    <citation type="submission" date="2020-09" db="EMBL/GenBank/DDBJ databases">
        <authorList>
            <person name="Sun Q."/>
            <person name="Zhou Y."/>
        </authorList>
    </citation>
    <scope>NUCLEOTIDE SEQUENCE</scope>
    <source>
        <strain evidence="7">CGMCC 1.12426</strain>
    </source>
</reference>
<dbReference type="RefSeq" id="WP_150496261.1">
    <property type="nucleotide sequence ID" value="NZ_BMFA01000006.1"/>
</dbReference>
<evidence type="ECO:0000313" key="8">
    <source>
        <dbReference type="Proteomes" id="UP000605148"/>
    </source>
</evidence>
<dbReference type="Pfam" id="PF00392">
    <property type="entry name" value="GntR"/>
    <property type="match status" value="1"/>
</dbReference>
<dbReference type="SUPFAM" id="SSF53383">
    <property type="entry name" value="PLP-dependent transferases"/>
    <property type="match status" value="1"/>
</dbReference>
<organism evidence="7 8">
    <name type="scientific">Roseibium aquae</name>
    <dbReference type="NCBI Taxonomy" id="1323746"/>
    <lineage>
        <taxon>Bacteria</taxon>
        <taxon>Pseudomonadati</taxon>
        <taxon>Pseudomonadota</taxon>
        <taxon>Alphaproteobacteria</taxon>
        <taxon>Hyphomicrobiales</taxon>
        <taxon>Stappiaceae</taxon>
        <taxon>Roseibium</taxon>
    </lineage>
</organism>
<keyword evidence="4" id="KW-0238">DNA-binding</keyword>
<sequence length="459" mass="48479">MTDWLPPLSSTDRPLYRAILDALRRDIVSGRLKTGDRLPAQRQLAERLSIDFTTVSRAYNQARALGLIEAHVGRGTFVAGRGMQMSGTGSRRAIDMSMNQPPPIADNGLATQLRGMMAQCLTANTVELLQAYRGAGGTEADRILGCHWLERRSLTVPPDRLLVAPGAQAALLASLSTLAREGDTLLCDALTYPGFRAAAAQLRLKVCGLATDANGILPQALDTACQSLGARVLYLCPTLNNPTTLTMSGDRRAEIAGIVRRHDLLLLEDDAYGALDPDAPPPLAARVPDRTIYIGGLAKCLSPALRMAYMVAPDAGLSSRLAGALRACSGMTCPLSTAVMRGWSEAGLAEAALAAIRAETANRQSIARALLPQNLLMTDPSAFHAWLTLPGAWTRGEFLLHLRARDIGAVASDAFSTGPAPEAIRLGLGAPESADDLTRSLTAVADLLAQPPALAGGIV</sequence>
<dbReference type="InterPro" id="IPR015421">
    <property type="entry name" value="PyrdxlP-dep_Trfase_major"/>
</dbReference>
<dbReference type="Pfam" id="PF00155">
    <property type="entry name" value="Aminotran_1_2"/>
    <property type="match status" value="1"/>
</dbReference>
<dbReference type="Gene3D" id="1.10.10.10">
    <property type="entry name" value="Winged helix-like DNA-binding domain superfamily/Winged helix DNA-binding domain"/>
    <property type="match status" value="1"/>
</dbReference>
<evidence type="ECO:0000259" key="6">
    <source>
        <dbReference type="PROSITE" id="PS50949"/>
    </source>
</evidence>
<dbReference type="Proteomes" id="UP000605148">
    <property type="component" value="Unassembled WGS sequence"/>
</dbReference>
<dbReference type="GO" id="GO:0030170">
    <property type="term" value="F:pyridoxal phosphate binding"/>
    <property type="evidence" value="ECO:0007669"/>
    <property type="project" value="InterPro"/>
</dbReference>
<dbReference type="CDD" id="cd07377">
    <property type="entry name" value="WHTH_GntR"/>
    <property type="match status" value="1"/>
</dbReference>
<dbReference type="InterPro" id="IPR000524">
    <property type="entry name" value="Tscrpt_reg_HTH_GntR"/>
</dbReference>
<proteinExistence type="inferred from homology"/>
<evidence type="ECO:0000313" key="7">
    <source>
        <dbReference type="EMBL" id="GGB49958.1"/>
    </source>
</evidence>
<dbReference type="SMART" id="SM00345">
    <property type="entry name" value="HTH_GNTR"/>
    <property type="match status" value="1"/>
</dbReference>
<feature type="domain" description="HTH gntR-type" evidence="6">
    <location>
        <begin position="13"/>
        <end position="81"/>
    </location>
</feature>
<evidence type="ECO:0000256" key="1">
    <source>
        <dbReference type="ARBA" id="ARBA00005384"/>
    </source>
</evidence>
<dbReference type="InterPro" id="IPR051446">
    <property type="entry name" value="HTH_trans_reg/aminotransferase"/>
</dbReference>